<evidence type="ECO:0000256" key="5">
    <source>
        <dbReference type="ARBA" id="ARBA00022448"/>
    </source>
</evidence>
<dbReference type="OrthoDB" id="5296388at2"/>
<evidence type="ECO:0000313" key="14">
    <source>
        <dbReference type="Proteomes" id="UP000198781"/>
    </source>
</evidence>
<evidence type="ECO:0000256" key="7">
    <source>
        <dbReference type="ARBA" id="ARBA00022927"/>
    </source>
</evidence>
<evidence type="ECO:0000256" key="4">
    <source>
        <dbReference type="ARBA" id="ARBA00016202"/>
    </source>
</evidence>
<keyword evidence="12 13" id="KW-0449">Lipoprotein</keyword>
<evidence type="ECO:0000256" key="8">
    <source>
        <dbReference type="ARBA" id="ARBA00023136"/>
    </source>
</evidence>
<dbReference type="InterPro" id="IPR004565">
    <property type="entry name" value="OM_lipoprot_LolB"/>
</dbReference>
<dbReference type="GO" id="GO:0009279">
    <property type="term" value="C:cell outer membrane"/>
    <property type="evidence" value="ECO:0007669"/>
    <property type="project" value="UniProtKB-SubCell"/>
</dbReference>
<dbReference type="Proteomes" id="UP000198781">
    <property type="component" value="Unassembled WGS sequence"/>
</dbReference>
<keyword evidence="6" id="KW-0732">Signal</keyword>
<keyword evidence="10" id="KW-0143">Chaperone</keyword>
<keyword evidence="9" id="KW-0564">Palmitate</keyword>
<accession>A0A1G6NTX3</accession>
<dbReference type="STRING" id="187868.SAMN05192589_10347"/>
<comment type="subcellular location">
    <subcellularLocation>
        <location evidence="1">Cell outer membrane</location>
        <topology evidence="1">Lipid-anchor</topology>
    </subcellularLocation>
</comment>
<keyword evidence="14" id="KW-1185">Reference proteome</keyword>
<evidence type="ECO:0000256" key="3">
    <source>
        <dbReference type="ARBA" id="ARBA00011245"/>
    </source>
</evidence>
<evidence type="ECO:0000256" key="11">
    <source>
        <dbReference type="ARBA" id="ARBA00023237"/>
    </source>
</evidence>
<dbReference type="GO" id="GO:0015031">
    <property type="term" value="P:protein transport"/>
    <property type="evidence" value="ECO:0007669"/>
    <property type="project" value="UniProtKB-KW"/>
</dbReference>
<keyword evidence="11" id="KW-0998">Cell outer membrane</keyword>
<keyword evidence="7" id="KW-0653">Protein transport</keyword>
<evidence type="ECO:0000256" key="1">
    <source>
        <dbReference type="ARBA" id="ARBA00004459"/>
    </source>
</evidence>
<evidence type="ECO:0000313" key="13">
    <source>
        <dbReference type="EMBL" id="SDC71071.1"/>
    </source>
</evidence>
<reference evidence="13 14" key="1">
    <citation type="submission" date="2016-10" db="EMBL/GenBank/DDBJ databases">
        <authorList>
            <person name="de Groot N.N."/>
        </authorList>
    </citation>
    <scope>NUCLEOTIDE SEQUENCE [LARGE SCALE GENOMIC DNA]</scope>
    <source>
        <strain evidence="13 14">DSM 16619</strain>
    </source>
</reference>
<sequence length="176" mass="18924">MAMSHLHAFLKPRRSLWSALLALVMALLLAGCAQPAQLSNEEAAKADAWSGRLSLQVDDPAAQPLNAAFELKGQPAQGELTLLNPFGNVIAKLTWAPGQATLTNGNETRESDSLDTLVLQLTGSTVPVSALFGWLRQEPTAVAGWDADLEGMDRGRLVAYRRSPLPQATLRIALDR</sequence>
<proteinExistence type="inferred from homology"/>
<protein>
    <recommendedName>
        <fullName evidence="4">Outer-membrane lipoprotein LolB</fullName>
    </recommendedName>
</protein>
<keyword evidence="8" id="KW-0472">Membrane</keyword>
<name>A0A1G6NTX3_9BURK</name>
<dbReference type="InterPro" id="IPR029046">
    <property type="entry name" value="LolA/LolB/LppX"/>
</dbReference>
<comment type="similarity">
    <text evidence="2">Belongs to the LolB family.</text>
</comment>
<organism evidence="13 14">
    <name type="scientific">Paracidovorax valerianellae</name>
    <dbReference type="NCBI Taxonomy" id="187868"/>
    <lineage>
        <taxon>Bacteria</taxon>
        <taxon>Pseudomonadati</taxon>
        <taxon>Pseudomonadota</taxon>
        <taxon>Betaproteobacteria</taxon>
        <taxon>Burkholderiales</taxon>
        <taxon>Comamonadaceae</taxon>
        <taxon>Paracidovorax</taxon>
    </lineage>
</organism>
<keyword evidence="5" id="KW-0813">Transport</keyword>
<gene>
    <name evidence="13" type="ORF">SAMN05192589_10347</name>
</gene>
<dbReference type="Gene3D" id="2.50.20.10">
    <property type="entry name" value="Lipoprotein localisation LolA/LolB/LppX"/>
    <property type="match status" value="1"/>
</dbReference>
<comment type="subunit">
    <text evidence="3">Monomer.</text>
</comment>
<evidence type="ECO:0000256" key="12">
    <source>
        <dbReference type="ARBA" id="ARBA00023288"/>
    </source>
</evidence>
<dbReference type="EMBL" id="FMZC01000003">
    <property type="protein sequence ID" value="SDC71071.1"/>
    <property type="molecule type" value="Genomic_DNA"/>
</dbReference>
<evidence type="ECO:0000256" key="10">
    <source>
        <dbReference type="ARBA" id="ARBA00023186"/>
    </source>
</evidence>
<dbReference type="SUPFAM" id="SSF89392">
    <property type="entry name" value="Prokaryotic lipoproteins and lipoprotein localization factors"/>
    <property type="match status" value="1"/>
</dbReference>
<evidence type="ECO:0000256" key="9">
    <source>
        <dbReference type="ARBA" id="ARBA00023139"/>
    </source>
</evidence>
<evidence type="ECO:0000256" key="6">
    <source>
        <dbReference type="ARBA" id="ARBA00022729"/>
    </source>
</evidence>
<dbReference type="Pfam" id="PF03550">
    <property type="entry name" value="LolB"/>
    <property type="match status" value="1"/>
</dbReference>
<evidence type="ECO:0000256" key="2">
    <source>
        <dbReference type="ARBA" id="ARBA00009696"/>
    </source>
</evidence>
<dbReference type="AlphaFoldDB" id="A0A1G6NTX3"/>